<dbReference type="SUPFAM" id="SSF101494">
    <property type="entry name" value="Stathmin"/>
    <property type="match status" value="1"/>
</dbReference>
<dbReference type="PANTHER" id="PTHR10104">
    <property type="entry name" value="STATHMIN"/>
    <property type="match status" value="1"/>
</dbReference>
<dbReference type="GO" id="GO:0031110">
    <property type="term" value="P:regulation of microtubule polymerization or depolymerization"/>
    <property type="evidence" value="ECO:0007669"/>
    <property type="project" value="InterPro"/>
</dbReference>
<keyword evidence="3" id="KW-1185">Reference proteome</keyword>
<dbReference type="OrthoDB" id="5986631at2759"/>
<sequence>MLITLVRDSVLQCFCHSCRAPVLPAEIGGRGNKKQQTKVRAKQPKSSKKVKFITTEIRCQEKSKGGLRYEVILAEPNIAQVQVPKIVQQNNISKPLSAEEIAEKLKAAEERRLNLEARKIADWTAKMAKIEEASRKKDELNAEFMTQTKEALINKMENTVEKREAIISDLKGKLKVHADEIKRNKEMLEKQKVEERNALNDKLKTAANLRDENIKRILDRLREHNSVKLSEVRHTADTREAREEQTRIIENKLFIAERNRTKELEKRLENIRKHVG</sequence>
<dbReference type="Gene3D" id="6.10.280.30">
    <property type="match status" value="1"/>
</dbReference>
<gene>
    <name evidence="2" type="ORF">CLUMA_CG004524</name>
</gene>
<dbReference type="GO" id="GO:0015631">
    <property type="term" value="F:tubulin binding"/>
    <property type="evidence" value="ECO:0007669"/>
    <property type="project" value="TreeGrafter"/>
</dbReference>
<accession>A0A1J1HTE5</accession>
<dbReference type="InterPro" id="IPR000956">
    <property type="entry name" value="Stathmin_fam"/>
</dbReference>
<name>A0A1J1HTE5_9DIPT</name>
<dbReference type="PANTHER" id="PTHR10104:SF1">
    <property type="entry name" value="STATHMIN, ISOFORM D"/>
    <property type="match status" value="1"/>
</dbReference>
<evidence type="ECO:0000313" key="3">
    <source>
        <dbReference type="Proteomes" id="UP000183832"/>
    </source>
</evidence>
<dbReference type="PROSITE" id="PS51663">
    <property type="entry name" value="STATHMIN_3"/>
    <property type="match status" value="1"/>
</dbReference>
<feature type="coiled-coil region" evidence="1">
    <location>
        <begin position="98"/>
        <end position="198"/>
    </location>
</feature>
<keyword evidence="1" id="KW-0175">Coiled coil</keyword>
<organism evidence="2 3">
    <name type="scientific">Clunio marinus</name>
    <dbReference type="NCBI Taxonomy" id="568069"/>
    <lineage>
        <taxon>Eukaryota</taxon>
        <taxon>Metazoa</taxon>
        <taxon>Ecdysozoa</taxon>
        <taxon>Arthropoda</taxon>
        <taxon>Hexapoda</taxon>
        <taxon>Insecta</taxon>
        <taxon>Pterygota</taxon>
        <taxon>Neoptera</taxon>
        <taxon>Endopterygota</taxon>
        <taxon>Diptera</taxon>
        <taxon>Nematocera</taxon>
        <taxon>Chironomoidea</taxon>
        <taxon>Chironomidae</taxon>
        <taxon>Clunio</taxon>
    </lineage>
</organism>
<evidence type="ECO:0000313" key="2">
    <source>
        <dbReference type="EMBL" id="CRK90834.1"/>
    </source>
</evidence>
<protein>
    <submittedName>
        <fullName evidence="2">CLUMA_CG004524, isoform A</fullName>
    </submittedName>
</protein>
<proteinExistence type="predicted"/>
<dbReference type="STRING" id="568069.A0A1J1HTE5"/>
<dbReference type="Proteomes" id="UP000183832">
    <property type="component" value="Unassembled WGS sequence"/>
</dbReference>
<dbReference type="GO" id="GO:0031175">
    <property type="term" value="P:neuron projection development"/>
    <property type="evidence" value="ECO:0007669"/>
    <property type="project" value="TreeGrafter"/>
</dbReference>
<reference evidence="2 3" key="1">
    <citation type="submission" date="2015-04" db="EMBL/GenBank/DDBJ databases">
        <authorList>
            <person name="Syromyatnikov M.Y."/>
            <person name="Popov V.N."/>
        </authorList>
    </citation>
    <scope>NUCLEOTIDE SEQUENCE [LARGE SCALE GENOMIC DNA]</scope>
</reference>
<dbReference type="InterPro" id="IPR036002">
    <property type="entry name" value="Stathmin_sf"/>
</dbReference>
<dbReference type="Pfam" id="PF00836">
    <property type="entry name" value="Stathmin"/>
    <property type="match status" value="1"/>
</dbReference>
<dbReference type="GO" id="GO:0043005">
    <property type="term" value="C:neuron projection"/>
    <property type="evidence" value="ECO:0007669"/>
    <property type="project" value="TreeGrafter"/>
</dbReference>
<dbReference type="GO" id="GO:0007019">
    <property type="term" value="P:microtubule depolymerization"/>
    <property type="evidence" value="ECO:0007669"/>
    <property type="project" value="TreeGrafter"/>
</dbReference>
<dbReference type="PRINTS" id="PR00345">
    <property type="entry name" value="STATHMIN"/>
</dbReference>
<dbReference type="EMBL" id="CVRI01000020">
    <property type="protein sequence ID" value="CRK90834.1"/>
    <property type="molecule type" value="Genomic_DNA"/>
</dbReference>
<dbReference type="GO" id="GO:0005737">
    <property type="term" value="C:cytoplasm"/>
    <property type="evidence" value="ECO:0007669"/>
    <property type="project" value="TreeGrafter"/>
</dbReference>
<dbReference type="AlphaFoldDB" id="A0A1J1HTE5"/>
<evidence type="ECO:0000256" key="1">
    <source>
        <dbReference type="SAM" id="Coils"/>
    </source>
</evidence>